<feature type="domain" description="S1 motif" evidence="10">
    <location>
        <begin position="652"/>
        <end position="733"/>
    </location>
</feature>
<dbReference type="NCBIfam" id="NF008648">
    <property type="entry name" value="PRK11642.1"/>
    <property type="match status" value="1"/>
</dbReference>
<keyword evidence="12" id="KW-1185">Reference proteome</keyword>
<evidence type="ECO:0000259" key="10">
    <source>
        <dbReference type="PROSITE" id="PS50126"/>
    </source>
</evidence>
<reference evidence="12" key="1">
    <citation type="journal article" date="2019" name="Int. J. Syst. Evol. Microbiol.">
        <title>The Global Catalogue of Microorganisms (GCM) 10K type strain sequencing project: providing services to taxonomists for standard genome sequencing and annotation.</title>
        <authorList>
            <consortium name="The Broad Institute Genomics Platform"/>
            <consortium name="The Broad Institute Genome Sequencing Center for Infectious Disease"/>
            <person name="Wu L."/>
            <person name="Ma J."/>
        </authorList>
    </citation>
    <scope>NUCLEOTIDE SEQUENCE [LARGE SCALE GENOMIC DNA]</scope>
    <source>
        <strain evidence="12">CGMCC 1.10992</strain>
    </source>
</reference>
<evidence type="ECO:0000256" key="6">
    <source>
        <dbReference type="ARBA" id="ARBA00022839"/>
    </source>
</evidence>
<organism evidence="11 12">
    <name type="scientific">Corallincola platygyrae</name>
    <dbReference type="NCBI Taxonomy" id="1193278"/>
    <lineage>
        <taxon>Bacteria</taxon>
        <taxon>Pseudomonadati</taxon>
        <taxon>Pseudomonadota</taxon>
        <taxon>Gammaproteobacteria</taxon>
        <taxon>Alteromonadales</taxon>
        <taxon>Psychromonadaceae</taxon>
        <taxon>Corallincola</taxon>
    </lineage>
</organism>
<name>A0ABW4XNZ3_9GAMM</name>
<comment type="caution">
    <text evidence="11">The sequence shown here is derived from an EMBL/GenBank/DDBJ whole genome shotgun (WGS) entry which is preliminary data.</text>
</comment>
<evidence type="ECO:0000256" key="4">
    <source>
        <dbReference type="ARBA" id="ARBA00022722"/>
    </source>
</evidence>
<comment type="catalytic activity">
    <reaction evidence="1 8">
        <text>Exonucleolytic cleavage in the 3'- to 5'-direction to yield nucleoside 5'-phosphates.</text>
        <dbReference type="EC" id="3.1.13.1"/>
    </reaction>
</comment>
<dbReference type="Pfam" id="PF00575">
    <property type="entry name" value="S1"/>
    <property type="match status" value="1"/>
</dbReference>
<dbReference type="RefSeq" id="WP_345339095.1">
    <property type="nucleotide sequence ID" value="NZ_BAABLI010000008.1"/>
</dbReference>
<dbReference type="Pfam" id="PF17876">
    <property type="entry name" value="CSD2"/>
    <property type="match status" value="1"/>
</dbReference>
<dbReference type="InterPro" id="IPR022966">
    <property type="entry name" value="RNase_II/R_CS"/>
</dbReference>
<dbReference type="InterPro" id="IPR040476">
    <property type="entry name" value="CSD2"/>
</dbReference>
<dbReference type="InterPro" id="IPR013223">
    <property type="entry name" value="RNase_B_OB_dom"/>
</dbReference>
<dbReference type="EMBL" id="JBHUHT010000012">
    <property type="protein sequence ID" value="MFD2096520.1"/>
    <property type="molecule type" value="Genomic_DNA"/>
</dbReference>
<dbReference type="InterPro" id="IPR011129">
    <property type="entry name" value="CSD"/>
</dbReference>
<gene>
    <name evidence="8 11" type="primary">rnr</name>
    <name evidence="11" type="ORF">ACFSJ3_11030</name>
</gene>
<dbReference type="SMART" id="SM00316">
    <property type="entry name" value="S1"/>
    <property type="match status" value="1"/>
</dbReference>
<dbReference type="SUPFAM" id="SSF50249">
    <property type="entry name" value="Nucleic acid-binding proteins"/>
    <property type="match status" value="4"/>
</dbReference>
<dbReference type="HAMAP" id="MF_01895">
    <property type="entry name" value="RNase_R"/>
    <property type="match status" value="1"/>
</dbReference>
<dbReference type="InterPro" id="IPR011805">
    <property type="entry name" value="RNase_R"/>
</dbReference>
<dbReference type="PANTHER" id="PTHR23355:SF9">
    <property type="entry name" value="DIS3-LIKE EXONUCLEASE 2"/>
    <property type="match status" value="1"/>
</dbReference>
<dbReference type="SMART" id="SM00357">
    <property type="entry name" value="CSP"/>
    <property type="match status" value="1"/>
</dbReference>
<comment type="subcellular location">
    <subcellularLocation>
        <location evidence="2 8">Cytoplasm</location>
    </subcellularLocation>
</comment>
<dbReference type="InterPro" id="IPR050180">
    <property type="entry name" value="RNR_Ribonuclease"/>
</dbReference>
<dbReference type="InterPro" id="IPR003029">
    <property type="entry name" value="S1_domain"/>
</dbReference>
<accession>A0ABW4XNZ3</accession>
<evidence type="ECO:0000256" key="8">
    <source>
        <dbReference type="HAMAP-Rule" id="MF_01895"/>
    </source>
</evidence>
<dbReference type="CDD" id="cd04471">
    <property type="entry name" value="S1_RNase_R"/>
    <property type="match status" value="1"/>
</dbReference>
<dbReference type="SMART" id="SM00955">
    <property type="entry name" value="RNB"/>
    <property type="match status" value="1"/>
</dbReference>
<dbReference type="GO" id="GO:0008859">
    <property type="term" value="F:exoribonuclease II activity"/>
    <property type="evidence" value="ECO:0007669"/>
    <property type="project" value="UniProtKB-EC"/>
</dbReference>
<dbReference type="Pfam" id="PF00773">
    <property type="entry name" value="RNB"/>
    <property type="match status" value="1"/>
</dbReference>
<evidence type="ECO:0000313" key="12">
    <source>
        <dbReference type="Proteomes" id="UP001597380"/>
    </source>
</evidence>
<sequence>MDKPHQDPELASEQAKYENPIPSRTYLLSLFEASPAPLSYDEVNAQLGLTDEEQLVALKRRLRAMERDGQLVFNRSKKYALPERLNLIKGTVIAHRDGFGFVRPETATGKSGDLFLNDKQMFGVLHGDTVLVQEIGVDRKGRKEGRVVRVVEERNPEIVGRYFVESGMGFVVPDDTRLSQDILIPPEHKLGARHGQIVVCKITSRPTPRFNAMGEVTEVLGEHMAPGMEIEVALRNYDIPHQWPKAVKKQMRKWGDEVPEEAKENRIDLRELPLVTIDGEDARDFDDAVYCEKKRSGGWRLWVAIADVSYYVRPDSALDQEAQNRGNSVYFPNQVIPMLPEELSNGLCSLNPQVDRLCMVCEMTVSARGNLSGYKFYEAVMNSHARFTYTKVAAILDGDEKLREKYAAQVPHLEELHRLYSALKQARHQRGAIEFETLETRFIFNAERKIDQVVPVERNDAHKIIEECMILANVASARFVTKHKEPALFRVHQSPGQEKLQNFRRFIGELGLSLGGDDSPTPADFGELVEQIEGRPDQELIQTMLLRSMQQAIYDADNEGHFGLALPAYSHFTSPIRRYPDLLLHRALKYLVAKEQHGDQKQRWTPTGGYHYQLDEMDIFGPQCSMTERRADDATRDVDAFLKCEYMQDHVGDELFGVISSVNSFGFFVRLDDLMIDGLVHVSTLHNDYYQFDQVHHQLIGENSRKRYRLGDSVCVRVVGVNIEDRKIDFELAGDDAQGRRSGSARKGRGGSFSGKDRGKDRGKGKGKAKAGAKGKSSGKQVSERDKMKMGIVPGAKKGKGGGRGKKKSAMSASQRSAAAALGSGKAAGKKPAKKKASTKSRAKKASKKG</sequence>
<dbReference type="InterPro" id="IPR001900">
    <property type="entry name" value="RNase_II/R"/>
</dbReference>
<keyword evidence="7 8" id="KW-0694">RNA-binding</keyword>
<keyword evidence="6 8" id="KW-0269">Exonuclease</keyword>
<feature type="compositionally biased region" description="Basic residues" evidence="9">
    <location>
        <begin position="797"/>
        <end position="809"/>
    </location>
</feature>
<evidence type="ECO:0000256" key="5">
    <source>
        <dbReference type="ARBA" id="ARBA00022801"/>
    </source>
</evidence>
<dbReference type="InterPro" id="IPR004476">
    <property type="entry name" value="RNase_II/RNase_R"/>
</dbReference>
<keyword evidence="4 8" id="KW-0540">Nuclease</keyword>
<feature type="compositionally biased region" description="Basic and acidic residues" evidence="9">
    <location>
        <begin position="755"/>
        <end position="764"/>
    </location>
</feature>
<dbReference type="Gene3D" id="2.40.50.140">
    <property type="entry name" value="Nucleic acid-binding proteins"/>
    <property type="match status" value="2"/>
</dbReference>
<feature type="compositionally biased region" description="Basic residues" evidence="9">
    <location>
        <begin position="828"/>
        <end position="850"/>
    </location>
</feature>
<evidence type="ECO:0000256" key="9">
    <source>
        <dbReference type="SAM" id="MobiDB-lite"/>
    </source>
</evidence>
<protein>
    <recommendedName>
        <fullName evidence="8">Ribonuclease R</fullName>
        <shortName evidence="8">RNase R</shortName>
        <ecNumber evidence="8">3.1.13.1</ecNumber>
    </recommendedName>
</protein>
<dbReference type="Proteomes" id="UP001597380">
    <property type="component" value="Unassembled WGS sequence"/>
</dbReference>
<dbReference type="Pfam" id="PF08206">
    <property type="entry name" value="OB_RNB"/>
    <property type="match status" value="1"/>
</dbReference>
<dbReference type="NCBIfam" id="TIGR02063">
    <property type="entry name" value="RNase_R"/>
    <property type="match status" value="1"/>
</dbReference>
<evidence type="ECO:0000256" key="1">
    <source>
        <dbReference type="ARBA" id="ARBA00001849"/>
    </source>
</evidence>
<dbReference type="PROSITE" id="PS50126">
    <property type="entry name" value="S1"/>
    <property type="match status" value="1"/>
</dbReference>
<feature type="compositionally biased region" description="Low complexity" evidence="9">
    <location>
        <begin position="810"/>
        <end position="827"/>
    </location>
</feature>
<dbReference type="InterPro" id="IPR012340">
    <property type="entry name" value="NA-bd_OB-fold"/>
</dbReference>
<dbReference type="PROSITE" id="PS01175">
    <property type="entry name" value="RIBONUCLEASE_II"/>
    <property type="match status" value="1"/>
</dbReference>
<evidence type="ECO:0000313" key="11">
    <source>
        <dbReference type="EMBL" id="MFD2096520.1"/>
    </source>
</evidence>
<dbReference type="EC" id="3.1.13.1" evidence="8"/>
<comment type="similarity">
    <text evidence="8">Belongs to the RNR ribonuclease family. RNase R subfamily.</text>
</comment>
<keyword evidence="3 8" id="KW-0963">Cytoplasm</keyword>
<evidence type="ECO:0000256" key="7">
    <source>
        <dbReference type="ARBA" id="ARBA00022884"/>
    </source>
</evidence>
<dbReference type="NCBIfam" id="TIGR00358">
    <property type="entry name" value="3_prime_RNase"/>
    <property type="match status" value="1"/>
</dbReference>
<dbReference type="PANTHER" id="PTHR23355">
    <property type="entry name" value="RIBONUCLEASE"/>
    <property type="match status" value="1"/>
</dbReference>
<comment type="function">
    <text evidence="8">3'-5' exoribonuclease that releases 5'-nucleoside monophosphates and is involved in maturation of structured RNAs.</text>
</comment>
<keyword evidence="5 8" id="KW-0378">Hydrolase</keyword>
<evidence type="ECO:0000256" key="2">
    <source>
        <dbReference type="ARBA" id="ARBA00004496"/>
    </source>
</evidence>
<feature type="region of interest" description="Disordered" evidence="9">
    <location>
        <begin position="736"/>
        <end position="850"/>
    </location>
</feature>
<proteinExistence type="inferred from homology"/>
<evidence type="ECO:0000256" key="3">
    <source>
        <dbReference type="ARBA" id="ARBA00022490"/>
    </source>
</evidence>